<dbReference type="GO" id="GO:0005524">
    <property type="term" value="F:ATP binding"/>
    <property type="evidence" value="ECO:0007669"/>
    <property type="project" value="UniProtKB-KW"/>
</dbReference>
<organism evidence="9 10">
    <name type="scientific">Rhizobium lusitanum</name>
    <dbReference type="NCBI Taxonomy" id="293958"/>
    <lineage>
        <taxon>Bacteria</taxon>
        <taxon>Pseudomonadati</taxon>
        <taxon>Pseudomonadota</taxon>
        <taxon>Alphaproteobacteria</taxon>
        <taxon>Hyphomicrobiales</taxon>
        <taxon>Rhizobiaceae</taxon>
        <taxon>Rhizobium/Agrobacterium group</taxon>
        <taxon>Rhizobium</taxon>
    </lineage>
</organism>
<dbReference type="CDD" id="cd03215">
    <property type="entry name" value="ABC_Carb_Monos_II"/>
    <property type="match status" value="1"/>
</dbReference>
<keyword evidence="2" id="KW-0813">Transport</keyword>
<dbReference type="PANTHER" id="PTHR43790">
    <property type="entry name" value="CARBOHYDRATE TRANSPORT ATP-BINDING PROTEIN MG119-RELATED"/>
    <property type="match status" value="1"/>
</dbReference>
<evidence type="ECO:0000256" key="5">
    <source>
        <dbReference type="ARBA" id="ARBA00022741"/>
    </source>
</evidence>
<gene>
    <name evidence="9" type="ORF">GR212_34215</name>
</gene>
<dbReference type="PANTHER" id="PTHR43790:SF9">
    <property type="entry name" value="GALACTOFURANOSE TRANSPORTER ATP-BINDING PROTEIN YTFR"/>
    <property type="match status" value="1"/>
</dbReference>
<dbReference type="InterPro" id="IPR003439">
    <property type="entry name" value="ABC_transporter-like_ATP-bd"/>
</dbReference>
<dbReference type="InterPro" id="IPR050107">
    <property type="entry name" value="ABC_carbohydrate_import_ATPase"/>
</dbReference>
<evidence type="ECO:0000313" key="9">
    <source>
        <dbReference type="EMBL" id="NEI74599.1"/>
    </source>
</evidence>
<keyword evidence="4" id="KW-0677">Repeat</keyword>
<evidence type="ECO:0000259" key="8">
    <source>
        <dbReference type="PROSITE" id="PS50893"/>
    </source>
</evidence>
<feature type="domain" description="ABC transporter" evidence="8">
    <location>
        <begin position="22"/>
        <end position="260"/>
    </location>
</feature>
<dbReference type="EMBL" id="WUEY01000034">
    <property type="protein sequence ID" value="NEI74599.1"/>
    <property type="molecule type" value="Genomic_DNA"/>
</dbReference>
<dbReference type="SUPFAM" id="SSF52540">
    <property type="entry name" value="P-loop containing nucleoside triphosphate hydrolases"/>
    <property type="match status" value="2"/>
</dbReference>
<evidence type="ECO:0000256" key="2">
    <source>
        <dbReference type="ARBA" id="ARBA00022448"/>
    </source>
</evidence>
<dbReference type="InterPro" id="IPR017871">
    <property type="entry name" value="ABC_transporter-like_CS"/>
</dbReference>
<comment type="similarity">
    <text evidence="1">Belongs to the ABC transporter superfamily.</text>
</comment>
<dbReference type="InterPro" id="IPR003593">
    <property type="entry name" value="AAA+_ATPase"/>
</dbReference>
<keyword evidence="6 9" id="KW-0067">ATP-binding</keyword>
<sequence length="533" mass="56913">MKAVATSAVLAPSGKQNGAGLLQLDGITVEFGATRALNNVSFNVSAGEVVGLMGANGAGKSTLAKVIVGEIPHGSYRGTVMCSGVPAAFADARDAHEAGVALVHQEGAVVPQLTIGENVMLTIEPSRFGVIDWKALYDRADAAMRRLGLDIDTRRPLAGQGGVALMEQVEIARAIASGSRVFVFDESTSALGADEIGLLLERMRELAAQGAGIIFISHRTDEILKVCDRVVILRDGRVALEAPRAQLDQAGIVRAMLGNALAEPQHVAHNERSDRGEAAVRLRGWNRARTPESPRDVGPIDIELAAGEIVAVYGPLGAGKTELVESLYGFMPELTSGSVELGGADFSPRNPRDSIAHGIAYVSAERQKDGLIPNLSVLENMMLGWHRGAPRKGSVVNHEKSKELCRSFIRDLAIRTQGPDQPISSLSGGNQQKVLLARALINEPRLVLLDEPTRGIDLGAKQDVYRLIRNVASRGTAVLYATMEEDEALELSDRILVLRDGKKVTLVNTRDTNRHELLALAGGTAIKTTVEQQ</sequence>
<evidence type="ECO:0000256" key="3">
    <source>
        <dbReference type="ARBA" id="ARBA00022597"/>
    </source>
</evidence>
<proteinExistence type="inferred from homology"/>
<feature type="domain" description="ABC transporter" evidence="8">
    <location>
        <begin position="280"/>
        <end position="525"/>
    </location>
</feature>
<dbReference type="CDD" id="cd03216">
    <property type="entry name" value="ABC_Carb_Monos_I"/>
    <property type="match status" value="1"/>
</dbReference>
<dbReference type="PROSITE" id="PS00211">
    <property type="entry name" value="ABC_TRANSPORTER_1"/>
    <property type="match status" value="1"/>
</dbReference>
<dbReference type="SMART" id="SM00382">
    <property type="entry name" value="AAA"/>
    <property type="match status" value="2"/>
</dbReference>
<keyword evidence="5" id="KW-0547">Nucleotide-binding</keyword>
<evidence type="ECO:0000256" key="1">
    <source>
        <dbReference type="ARBA" id="ARBA00005417"/>
    </source>
</evidence>
<evidence type="ECO:0000256" key="4">
    <source>
        <dbReference type="ARBA" id="ARBA00022737"/>
    </source>
</evidence>
<evidence type="ECO:0000256" key="7">
    <source>
        <dbReference type="ARBA" id="ARBA00023136"/>
    </source>
</evidence>
<keyword evidence="3" id="KW-0762">Sugar transport</keyword>
<dbReference type="Proteomes" id="UP000483035">
    <property type="component" value="Unassembled WGS sequence"/>
</dbReference>
<evidence type="ECO:0000256" key="6">
    <source>
        <dbReference type="ARBA" id="ARBA00022840"/>
    </source>
</evidence>
<comment type="caution">
    <text evidence="9">The sequence shown here is derived from an EMBL/GenBank/DDBJ whole genome shotgun (WGS) entry which is preliminary data.</text>
</comment>
<dbReference type="AlphaFoldDB" id="A0A6L9UGU4"/>
<dbReference type="GO" id="GO:0016887">
    <property type="term" value="F:ATP hydrolysis activity"/>
    <property type="evidence" value="ECO:0007669"/>
    <property type="project" value="InterPro"/>
</dbReference>
<dbReference type="Pfam" id="PF00005">
    <property type="entry name" value="ABC_tran"/>
    <property type="match status" value="2"/>
</dbReference>
<dbReference type="PROSITE" id="PS50893">
    <property type="entry name" value="ABC_TRANSPORTER_2"/>
    <property type="match status" value="2"/>
</dbReference>
<name>A0A6L9UGU4_9HYPH</name>
<dbReference type="InterPro" id="IPR027417">
    <property type="entry name" value="P-loop_NTPase"/>
</dbReference>
<accession>A0A6L9UGU4</accession>
<evidence type="ECO:0000313" key="10">
    <source>
        <dbReference type="Proteomes" id="UP000483035"/>
    </source>
</evidence>
<keyword evidence="7" id="KW-0472">Membrane</keyword>
<protein>
    <submittedName>
        <fullName evidence="9">ATP-binding cassette domain-containing protein</fullName>
    </submittedName>
</protein>
<dbReference type="Gene3D" id="3.40.50.300">
    <property type="entry name" value="P-loop containing nucleotide triphosphate hydrolases"/>
    <property type="match status" value="2"/>
</dbReference>
<reference evidence="9 10" key="1">
    <citation type="submission" date="2019-12" db="EMBL/GenBank/DDBJ databases">
        <title>Rhizobium genotypes associated with high levels of biological nitrogen fixation by grain legumes in a temperate-maritime cropping system.</title>
        <authorList>
            <person name="Maluk M."/>
            <person name="Francesc Ferrando Molina F."/>
            <person name="Lopez Del Egido L."/>
            <person name="Lafos M."/>
            <person name="Langarica-Fuentes A."/>
            <person name="Gebre Yohannes G."/>
            <person name="Young M.W."/>
            <person name="Martin P."/>
            <person name="Gantlett R."/>
            <person name="Kenicer G."/>
            <person name="Hawes C."/>
            <person name="Begg G.S."/>
            <person name="Quilliam R.S."/>
            <person name="Squire G.R."/>
            <person name="Poole P.S."/>
            <person name="Young P.W."/>
            <person name="Iannetta P.M."/>
            <person name="James E.K."/>
        </authorList>
    </citation>
    <scope>NUCLEOTIDE SEQUENCE [LARGE SCALE GENOMIC DNA]</scope>
    <source>
        <strain evidence="9 10">JHI1118</strain>
    </source>
</reference>